<dbReference type="InterPro" id="IPR029069">
    <property type="entry name" value="HotDog_dom_sf"/>
</dbReference>
<keyword evidence="2" id="KW-0378">Hydrolase</keyword>
<organism evidence="4 5">
    <name type="scientific">Adineta steineri</name>
    <dbReference type="NCBI Taxonomy" id="433720"/>
    <lineage>
        <taxon>Eukaryota</taxon>
        <taxon>Metazoa</taxon>
        <taxon>Spiralia</taxon>
        <taxon>Gnathifera</taxon>
        <taxon>Rotifera</taxon>
        <taxon>Eurotatoria</taxon>
        <taxon>Bdelloidea</taxon>
        <taxon>Adinetida</taxon>
        <taxon>Adinetidae</taxon>
        <taxon>Adineta</taxon>
    </lineage>
</organism>
<accession>A0A818LM80</accession>
<reference evidence="4" key="1">
    <citation type="submission" date="2021-02" db="EMBL/GenBank/DDBJ databases">
        <authorList>
            <person name="Nowell W R."/>
        </authorList>
    </citation>
    <scope>NUCLEOTIDE SEQUENCE</scope>
</reference>
<dbReference type="AlphaFoldDB" id="A0A818LM80"/>
<gene>
    <name evidence="3" type="ORF">IZO911_LOCUS41611</name>
    <name evidence="4" type="ORF">KXQ929_LOCUS3923</name>
</gene>
<evidence type="ECO:0000313" key="5">
    <source>
        <dbReference type="Proteomes" id="UP000663868"/>
    </source>
</evidence>
<dbReference type="InterPro" id="IPR050563">
    <property type="entry name" value="4-hydroxybenzoyl-CoA_TE"/>
</dbReference>
<evidence type="ECO:0000313" key="3">
    <source>
        <dbReference type="EMBL" id="CAF1437616.1"/>
    </source>
</evidence>
<protein>
    <recommendedName>
        <fullName evidence="6">Thioesterase domain-containing protein</fullName>
    </recommendedName>
</protein>
<proteinExistence type="inferred from homology"/>
<dbReference type="PANTHER" id="PTHR31793:SF27">
    <property type="entry name" value="NOVEL THIOESTERASE SUPERFAMILY DOMAIN AND SAPOSIN A-TYPE DOMAIN CONTAINING PROTEIN (0610012H03RIK)"/>
    <property type="match status" value="1"/>
</dbReference>
<dbReference type="EMBL" id="CAJNOE010001612">
    <property type="protein sequence ID" value="CAF1437616.1"/>
    <property type="molecule type" value="Genomic_DNA"/>
</dbReference>
<dbReference type="GO" id="GO:0047617">
    <property type="term" value="F:fatty acyl-CoA hydrolase activity"/>
    <property type="evidence" value="ECO:0007669"/>
    <property type="project" value="TreeGrafter"/>
</dbReference>
<dbReference type="Proteomes" id="UP000663868">
    <property type="component" value="Unassembled WGS sequence"/>
</dbReference>
<dbReference type="Gene3D" id="3.10.129.10">
    <property type="entry name" value="Hotdog Thioesterase"/>
    <property type="match status" value="1"/>
</dbReference>
<dbReference type="EMBL" id="CAJOBB010000130">
    <property type="protein sequence ID" value="CAF3576959.1"/>
    <property type="molecule type" value="Genomic_DNA"/>
</dbReference>
<comment type="similarity">
    <text evidence="1">Belongs to the 4-hydroxybenzoyl-CoA thioesterase family.</text>
</comment>
<sequence>MSVCRRIVRPYYNLLKREQSVSTLSSYRDRSFYKYFIDMQTRLRDNDYYGHVNNVVYGEWIDTIVNKYLIDKCSLQPLKSPLIGYVVSSHCEYYSPVSYPSTISLGLFIKKLGKSSVDYQVGIFENNQSLKASAVGGFTHVFVDRTTQRPHPIDQEFRNKLSLILN</sequence>
<evidence type="ECO:0000256" key="1">
    <source>
        <dbReference type="ARBA" id="ARBA00005953"/>
    </source>
</evidence>
<evidence type="ECO:0008006" key="6">
    <source>
        <dbReference type="Google" id="ProtNLM"/>
    </source>
</evidence>
<name>A0A818LM80_9BILA</name>
<dbReference type="SUPFAM" id="SSF54637">
    <property type="entry name" value="Thioesterase/thiol ester dehydrase-isomerase"/>
    <property type="match status" value="1"/>
</dbReference>
<dbReference type="Pfam" id="PF13279">
    <property type="entry name" value="4HBT_2"/>
    <property type="match status" value="1"/>
</dbReference>
<dbReference type="CDD" id="cd00586">
    <property type="entry name" value="4HBT"/>
    <property type="match status" value="1"/>
</dbReference>
<dbReference type="PANTHER" id="PTHR31793">
    <property type="entry name" value="4-HYDROXYBENZOYL-COA THIOESTERASE FAMILY MEMBER"/>
    <property type="match status" value="1"/>
</dbReference>
<comment type="caution">
    <text evidence="4">The sequence shown here is derived from an EMBL/GenBank/DDBJ whole genome shotgun (WGS) entry which is preliminary data.</text>
</comment>
<evidence type="ECO:0000256" key="2">
    <source>
        <dbReference type="ARBA" id="ARBA00022801"/>
    </source>
</evidence>
<evidence type="ECO:0000313" key="4">
    <source>
        <dbReference type="EMBL" id="CAF3576959.1"/>
    </source>
</evidence>
<dbReference type="Proteomes" id="UP000663860">
    <property type="component" value="Unassembled WGS sequence"/>
</dbReference>